<evidence type="ECO:0000313" key="2">
    <source>
        <dbReference type="Proteomes" id="UP000031443"/>
    </source>
</evidence>
<sequence length="167" mass="18699">MLVTSDFLSVGIYTPTPKLAPMGIYACDNYSFKAAHLDKEEETMLFIMECDYSTSFLLLLYIISEFAHGITEEHGPFERNILHCILDIPKGPENRSHEAQHTTKAVATREVVSESPANLQISTFYLRTMSQIRYRSPQLPLAGNGELQPMGALVELSSAVEQCFNAH</sequence>
<gene>
    <name evidence="1" type="ORF">UY3_11217</name>
</gene>
<reference evidence="2" key="1">
    <citation type="journal article" date="2013" name="Nat. Genet.">
        <title>The draft genomes of soft-shell turtle and green sea turtle yield insights into the development and evolution of the turtle-specific body plan.</title>
        <authorList>
            <person name="Wang Z."/>
            <person name="Pascual-Anaya J."/>
            <person name="Zadissa A."/>
            <person name="Li W."/>
            <person name="Niimura Y."/>
            <person name="Huang Z."/>
            <person name="Li C."/>
            <person name="White S."/>
            <person name="Xiong Z."/>
            <person name="Fang D."/>
            <person name="Wang B."/>
            <person name="Ming Y."/>
            <person name="Chen Y."/>
            <person name="Zheng Y."/>
            <person name="Kuraku S."/>
            <person name="Pignatelli M."/>
            <person name="Herrero J."/>
            <person name="Beal K."/>
            <person name="Nozawa M."/>
            <person name="Li Q."/>
            <person name="Wang J."/>
            <person name="Zhang H."/>
            <person name="Yu L."/>
            <person name="Shigenobu S."/>
            <person name="Wang J."/>
            <person name="Liu J."/>
            <person name="Flicek P."/>
            <person name="Searle S."/>
            <person name="Wang J."/>
            <person name="Kuratani S."/>
            <person name="Yin Y."/>
            <person name="Aken B."/>
            <person name="Zhang G."/>
            <person name="Irie N."/>
        </authorList>
    </citation>
    <scope>NUCLEOTIDE SEQUENCE [LARGE SCALE GENOMIC DNA]</scope>
</reference>
<evidence type="ECO:0000313" key="1">
    <source>
        <dbReference type="EMBL" id="EMP31640.1"/>
    </source>
</evidence>
<dbReference type="EMBL" id="KB544574">
    <property type="protein sequence ID" value="EMP31640.1"/>
    <property type="molecule type" value="Genomic_DNA"/>
</dbReference>
<proteinExistence type="predicted"/>
<organism evidence="1 2">
    <name type="scientific">Chelonia mydas</name>
    <name type="common">Green sea-turtle</name>
    <name type="synonym">Chelonia agassizi</name>
    <dbReference type="NCBI Taxonomy" id="8469"/>
    <lineage>
        <taxon>Eukaryota</taxon>
        <taxon>Metazoa</taxon>
        <taxon>Chordata</taxon>
        <taxon>Craniata</taxon>
        <taxon>Vertebrata</taxon>
        <taxon>Euteleostomi</taxon>
        <taxon>Archelosauria</taxon>
        <taxon>Testudinata</taxon>
        <taxon>Testudines</taxon>
        <taxon>Cryptodira</taxon>
        <taxon>Durocryptodira</taxon>
        <taxon>Americhelydia</taxon>
        <taxon>Chelonioidea</taxon>
        <taxon>Cheloniidae</taxon>
        <taxon>Chelonia</taxon>
    </lineage>
</organism>
<accession>M7B7W5</accession>
<protein>
    <submittedName>
        <fullName evidence="1">Uncharacterized protein</fullName>
    </submittedName>
</protein>
<dbReference type="AlphaFoldDB" id="M7B7W5"/>
<name>M7B7W5_CHEMY</name>
<keyword evidence="2" id="KW-1185">Reference proteome</keyword>
<dbReference type="Proteomes" id="UP000031443">
    <property type="component" value="Unassembled WGS sequence"/>
</dbReference>